<evidence type="ECO:0000313" key="1">
    <source>
        <dbReference type="EMBL" id="MBX18977.1"/>
    </source>
</evidence>
<reference evidence="1" key="1">
    <citation type="submission" date="2018-02" db="EMBL/GenBank/DDBJ databases">
        <title>Rhizophora mucronata_Transcriptome.</title>
        <authorList>
            <person name="Meera S.P."/>
            <person name="Sreeshan A."/>
            <person name="Augustine A."/>
        </authorList>
    </citation>
    <scope>NUCLEOTIDE SEQUENCE</scope>
    <source>
        <tissue evidence="1">Leaf</tissue>
    </source>
</reference>
<protein>
    <submittedName>
        <fullName evidence="1">GDT1-like protein 1</fullName>
    </submittedName>
</protein>
<dbReference type="AlphaFoldDB" id="A0A2P2LLX7"/>
<accession>A0A2P2LLX7</accession>
<proteinExistence type="predicted"/>
<name>A0A2P2LLX7_RHIMU</name>
<organism evidence="1">
    <name type="scientific">Rhizophora mucronata</name>
    <name type="common">Asiatic mangrove</name>
    <dbReference type="NCBI Taxonomy" id="61149"/>
    <lineage>
        <taxon>Eukaryota</taxon>
        <taxon>Viridiplantae</taxon>
        <taxon>Streptophyta</taxon>
        <taxon>Embryophyta</taxon>
        <taxon>Tracheophyta</taxon>
        <taxon>Spermatophyta</taxon>
        <taxon>Magnoliopsida</taxon>
        <taxon>eudicotyledons</taxon>
        <taxon>Gunneridae</taxon>
        <taxon>Pentapetalae</taxon>
        <taxon>rosids</taxon>
        <taxon>fabids</taxon>
        <taxon>Malpighiales</taxon>
        <taxon>Rhizophoraceae</taxon>
        <taxon>Rhizophora</taxon>
    </lineage>
</organism>
<dbReference type="EMBL" id="GGEC01038493">
    <property type="protein sequence ID" value="MBX18977.1"/>
    <property type="molecule type" value="Transcribed_RNA"/>
</dbReference>
<sequence length="40" mass="4193">MPAPFPLNSETASSASFCSSSAFRPSLEVASANVEIPKYT</sequence>